<dbReference type="PROSITE" id="PS50011">
    <property type="entry name" value="PROTEIN_KINASE_DOM"/>
    <property type="match status" value="1"/>
</dbReference>
<evidence type="ECO:0000256" key="5">
    <source>
        <dbReference type="SAM" id="MobiDB-lite"/>
    </source>
</evidence>
<dbReference type="InterPro" id="IPR008271">
    <property type="entry name" value="Ser/Thr_kinase_AS"/>
</dbReference>
<dbReference type="InterPro" id="IPR000719">
    <property type="entry name" value="Prot_kinase_dom"/>
</dbReference>
<feature type="region of interest" description="Disordered" evidence="5">
    <location>
        <begin position="279"/>
        <end position="308"/>
    </location>
</feature>
<feature type="compositionally biased region" description="Polar residues" evidence="5">
    <location>
        <begin position="279"/>
        <end position="294"/>
    </location>
</feature>
<dbReference type="PANTHER" id="PTHR24362">
    <property type="entry name" value="SERINE/THREONINE-PROTEIN KINASE NEK"/>
    <property type="match status" value="1"/>
</dbReference>
<comment type="similarity">
    <text evidence="4">Belongs to the protein kinase superfamily.</text>
</comment>
<reference evidence="7 8" key="1">
    <citation type="submission" date="2024-04" db="EMBL/GenBank/DDBJ databases">
        <title>Tritrichomonas musculus Genome.</title>
        <authorList>
            <person name="Alves-Ferreira E."/>
            <person name="Grigg M."/>
            <person name="Lorenzi H."/>
            <person name="Galac M."/>
        </authorList>
    </citation>
    <scope>NUCLEOTIDE SEQUENCE [LARGE SCALE GENOMIC DNA]</scope>
    <source>
        <strain evidence="7 8">EAF2021</strain>
    </source>
</reference>
<keyword evidence="4" id="KW-0723">Serine/threonine-protein kinase</keyword>
<keyword evidence="4" id="KW-0418">Kinase</keyword>
<feature type="domain" description="Protein kinase" evidence="6">
    <location>
        <begin position="17"/>
        <end position="258"/>
    </location>
</feature>
<evidence type="ECO:0000259" key="6">
    <source>
        <dbReference type="PROSITE" id="PS50011"/>
    </source>
</evidence>
<accession>A0ABR2J120</accession>
<evidence type="ECO:0000256" key="2">
    <source>
        <dbReference type="ARBA" id="ARBA00022840"/>
    </source>
</evidence>
<evidence type="ECO:0000256" key="3">
    <source>
        <dbReference type="PROSITE-ProRule" id="PRU10141"/>
    </source>
</evidence>
<dbReference type="InterPro" id="IPR011009">
    <property type="entry name" value="Kinase-like_dom_sf"/>
</dbReference>
<name>A0ABR2J120_9EUKA</name>
<dbReference type="Pfam" id="PF00069">
    <property type="entry name" value="Pkinase"/>
    <property type="match status" value="1"/>
</dbReference>
<organism evidence="7 8">
    <name type="scientific">Tritrichomonas musculus</name>
    <dbReference type="NCBI Taxonomy" id="1915356"/>
    <lineage>
        <taxon>Eukaryota</taxon>
        <taxon>Metamonada</taxon>
        <taxon>Parabasalia</taxon>
        <taxon>Tritrichomonadida</taxon>
        <taxon>Tritrichomonadidae</taxon>
        <taxon>Tritrichomonas</taxon>
    </lineage>
</organism>
<evidence type="ECO:0000313" key="8">
    <source>
        <dbReference type="Proteomes" id="UP001470230"/>
    </source>
</evidence>
<evidence type="ECO:0000256" key="4">
    <source>
        <dbReference type="RuleBase" id="RU000304"/>
    </source>
</evidence>
<dbReference type="Gene3D" id="1.10.510.10">
    <property type="entry name" value="Transferase(Phosphotransferase) domain 1"/>
    <property type="match status" value="1"/>
</dbReference>
<dbReference type="Proteomes" id="UP001470230">
    <property type="component" value="Unassembled WGS sequence"/>
</dbReference>
<dbReference type="PANTHER" id="PTHR24362:SF309">
    <property type="entry name" value="PROTEIN KINASE DOMAIN-CONTAINING PROTEIN"/>
    <property type="match status" value="1"/>
</dbReference>
<gene>
    <name evidence="7" type="ORF">M9Y10_007238</name>
</gene>
<dbReference type="SMART" id="SM00220">
    <property type="entry name" value="S_TKc"/>
    <property type="match status" value="1"/>
</dbReference>
<evidence type="ECO:0000313" key="7">
    <source>
        <dbReference type="EMBL" id="KAK8871509.1"/>
    </source>
</evidence>
<dbReference type="EMBL" id="JAPFFF010000013">
    <property type="protein sequence ID" value="KAK8871509.1"/>
    <property type="molecule type" value="Genomic_DNA"/>
</dbReference>
<keyword evidence="8" id="KW-1185">Reference proteome</keyword>
<keyword evidence="1 3" id="KW-0547">Nucleotide-binding</keyword>
<feature type="binding site" evidence="3">
    <location>
        <position position="50"/>
    </location>
    <ligand>
        <name>ATP</name>
        <dbReference type="ChEBI" id="CHEBI:30616"/>
    </ligand>
</feature>
<comment type="caution">
    <text evidence="7">The sequence shown here is derived from an EMBL/GenBank/DDBJ whole genome shotgun (WGS) entry which is preliminary data.</text>
</comment>
<dbReference type="PROSITE" id="PS00108">
    <property type="entry name" value="PROTEIN_KINASE_ST"/>
    <property type="match status" value="1"/>
</dbReference>
<protein>
    <recommendedName>
        <fullName evidence="6">Protein kinase domain-containing protein</fullName>
    </recommendedName>
</protein>
<evidence type="ECO:0000256" key="1">
    <source>
        <dbReference type="ARBA" id="ARBA00022741"/>
    </source>
</evidence>
<sequence length="336" mass="38237">MEIFSMEIKEILSQHGYDSVEPLGNGAYASVFLCHSKKYNDSFSIKRVAKNTINELEYNALISLNHPNIIKLYEAFEHGEFQYLVMEYCPNGNLKEKGKLDKDTFISYSKQILQALNICHSKMIAHRDIKPENIFIGKYNKVKLADFGFAQKFNSIQSSSDKCGSLMYAAPELFKSPYVNPFQTDIWSLGATFFYMITGQFPYIRPTLDELKEAVIKGQIDYSLIGNDFRIRSLITKMTSFVPENRPTAESLLQLSMYNVPKSINIPKAISLYSLKNSGSNSRVVTQSPTFSSKYTRDKSEPNTSDDLDNLANSIKKIRAYKSVIRIPQVAKNRPI</sequence>
<keyword evidence="2 3" id="KW-0067">ATP-binding</keyword>
<dbReference type="InterPro" id="IPR017441">
    <property type="entry name" value="Protein_kinase_ATP_BS"/>
</dbReference>
<dbReference type="PROSITE" id="PS00107">
    <property type="entry name" value="PROTEIN_KINASE_ATP"/>
    <property type="match status" value="1"/>
</dbReference>
<dbReference type="SUPFAM" id="SSF56112">
    <property type="entry name" value="Protein kinase-like (PK-like)"/>
    <property type="match status" value="1"/>
</dbReference>
<keyword evidence="4" id="KW-0808">Transferase</keyword>
<proteinExistence type="inferred from homology"/>